<accession>A0A516SFC9</accession>
<dbReference type="SUPFAM" id="SSF48452">
    <property type="entry name" value="TPR-like"/>
    <property type="match status" value="1"/>
</dbReference>
<dbReference type="SMART" id="SM00028">
    <property type="entry name" value="TPR"/>
    <property type="match status" value="2"/>
</dbReference>
<dbReference type="Gene3D" id="1.25.40.10">
    <property type="entry name" value="Tetratricopeptide repeat domain"/>
    <property type="match status" value="1"/>
</dbReference>
<dbReference type="PROSITE" id="PS50005">
    <property type="entry name" value="TPR"/>
    <property type="match status" value="1"/>
</dbReference>
<evidence type="ECO:0000256" key="1">
    <source>
        <dbReference type="PROSITE-ProRule" id="PRU00339"/>
    </source>
</evidence>
<name>A0A516SFC9_9NEIS</name>
<feature type="repeat" description="TPR" evidence="1">
    <location>
        <begin position="12"/>
        <end position="45"/>
    </location>
</feature>
<keyword evidence="3" id="KW-1185">Reference proteome</keyword>
<gene>
    <name evidence="2" type="ORF">FNU76_10780</name>
</gene>
<dbReference type="InterPro" id="IPR019734">
    <property type="entry name" value="TPR_rpt"/>
</dbReference>
<dbReference type="OrthoDB" id="1551390at2"/>
<evidence type="ECO:0000313" key="2">
    <source>
        <dbReference type="EMBL" id="QDQ26810.1"/>
    </source>
</evidence>
<organism evidence="2 3">
    <name type="scientific">Chitinimonas arctica</name>
    <dbReference type="NCBI Taxonomy" id="2594795"/>
    <lineage>
        <taxon>Bacteria</taxon>
        <taxon>Pseudomonadati</taxon>
        <taxon>Pseudomonadota</taxon>
        <taxon>Betaproteobacteria</taxon>
        <taxon>Neisseriales</taxon>
        <taxon>Chitinibacteraceae</taxon>
        <taxon>Chitinimonas</taxon>
    </lineage>
</organism>
<reference evidence="3" key="1">
    <citation type="submission" date="2019-07" db="EMBL/GenBank/DDBJ databases">
        <title>Chitinimonas sp. nov., isolated from Ny-Alesund, arctica soil.</title>
        <authorList>
            <person name="Xu Q."/>
            <person name="Peng F."/>
        </authorList>
    </citation>
    <scope>NUCLEOTIDE SEQUENCE [LARGE SCALE GENOMIC DNA]</scope>
    <source>
        <strain evidence="3">R3-44</strain>
    </source>
</reference>
<protein>
    <submittedName>
        <fullName evidence="2">Tetratricopeptide repeat protein</fullName>
    </submittedName>
</protein>
<dbReference type="KEGG" id="cari:FNU76_10780"/>
<dbReference type="EMBL" id="CP041730">
    <property type="protein sequence ID" value="QDQ26810.1"/>
    <property type="molecule type" value="Genomic_DNA"/>
</dbReference>
<sequence length="137" mass="14940">MSALPDILHQPIQALLEEGDKFFDKGKLDAALLKYEEARALLPSETERWEASTWVLAAIGDASFLLADFAGGHAALSQALRCPEGADNAFILLRLGQCEFELGRPDSARQMLSRAFAVGGDEVFEDEDPKYLALVDA</sequence>
<dbReference type="InterPro" id="IPR011990">
    <property type="entry name" value="TPR-like_helical_dom_sf"/>
</dbReference>
<evidence type="ECO:0000313" key="3">
    <source>
        <dbReference type="Proteomes" id="UP000317550"/>
    </source>
</evidence>
<dbReference type="Proteomes" id="UP000317550">
    <property type="component" value="Chromosome"/>
</dbReference>
<proteinExistence type="predicted"/>
<keyword evidence="1" id="KW-0802">TPR repeat</keyword>
<dbReference type="RefSeq" id="WP_144278204.1">
    <property type="nucleotide sequence ID" value="NZ_CP041730.1"/>
</dbReference>
<dbReference type="AlphaFoldDB" id="A0A516SFC9"/>